<evidence type="ECO:0000256" key="3">
    <source>
        <dbReference type="ARBA" id="ARBA00004496"/>
    </source>
</evidence>
<keyword evidence="8 19" id="KW-0132">Cell division</keyword>
<reference evidence="22 23" key="1">
    <citation type="journal article" date="2020" name="Syst. Appl. Microbiol.">
        <title>Alienimonas chondri sp. nov., a novel planctomycete isolated from the biofilm of the red alga Chondrus crispus.</title>
        <authorList>
            <person name="Vitorino I."/>
            <person name="Albuquerque L."/>
            <person name="Wiegand S."/>
            <person name="Kallscheuer N."/>
            <person name="da Costa M.S."/>
            <person name="Lobo-da-Cunha A."/>
            <person name="Jogler C."/>
            <person name="Lage O.M."/>
        </authorList>
    </citation>
    <scope>NUCLEOTIDE SEQUENCE [LARGE SCALE GENOMIC DNA]</scope>
    <source>
        <strain evidence="22 23">LzC2</strain>
    </source>
</reference>
<keyword evidence="15 19" id="KW-0131">Cell cycle</keyword>
<dbReference type="EC" id="1.3.1.98" evidence="5 19"/>
<dbReference type="PANTHER" id="PTHR21071">
    <property type="entry name" value="UDP-N-ACETYLENOLPYRUVOYLGLUCOSAMINE REDUCTASE"/>
    <property type="match status" value="1"/>
</dbReference>
<evidence type="ECO:0000259" key="21">
    <source>
        <dbReference type="PROSITE" id="PS51387"/>
    </source>
</evidence>
<dbReference type="NCBIfam" id="NF010480">
    <property type="entry name" value="PRK13905.1"/>
    <property type="match status" value="1"/>
</dbReference>
<dbReference type="Gene3D" id="3.90.78.10">
    <property type="entry name" value="UDP-N-acetylenolpyruvoylglucosamine reductase, C-terminal domain"/>
    <property type="match status" value="1"/>
</dbReference>
<comment type="subcellular location">
    <subcellularLocation>
        <location evidence="3 19">Cytoplasm</location>
    </subcellularLocation>
</comment>
<evidence type="ECO:0000313" key="23">
    <source>
        <dbReference type="Proteomes" id="UP000609651"/>
    </source>
</evidence>
<dbReference type="NCBIfam" id="TIGR00179">
    <property type="entry name" value="murB"/>
    <property type="match status" value="1"/>
</dbReference>
<dbReference type="InterPro" id="IPR016167">
    <property type="entry name" value="FAD-bd_PCMH_sub1"/>
</dbReference>
<keyword evidence="7 19" id="KW-0963">Cytoplasm</keyword>
<keyword evidence="14 19" id="KW-0560">Oxidoreductase</keyword>
<dbReference type="SUPFAM" id="SSF56194">
    <property type="entry name" value="Uridine diphospho-N-Acetylenolpyruvylglucosamine reductase, MurB, C-terminal domain"/>
    <property type="match status" value="1"/>
</dbReference>
<evidence type="ECO:0000256" key="1">
    <source>
        <dbReference type="ARBA" id="ARBA00001974"/>
    </source>
</evidence>
<evidence type="ECO:0000256" key="18">
    <source>
        <dbReference type="ARBA" id="ARBA00048914"/>
    </source>
</evidence>
<evidence type="ECO:0000256" key="19">
    <source>
        <dbReference type="HAMAP-Rule" id="MF_00037"/>
    </source>
</evidence>
<evidence type="ECO:0000256" key="20">
    <source>
        <dbReference type="SAM" id="MobiDB-lite"/>
    </source>
</evidence>
<feature type="compositionally biased region" description="Low complexity" evidence="20">
    <location>
        <begin position="8"/>
        <end position="24"/>
    </location>
</feature>
<accession>A0ABX1VDI1</accession>
<feature type="domain" description="FAD-binding PCMH-type" evidence="21">
    <location>
        <begin position="48"/>
        <end position="268"/>
    </location>
</feature>
<dbReference type="InterPro" id="IPR036318">
    <property type="entry name" value="FAD-bd_PCMH-like_sf"/>
</dbReference>
<dbReference type="EMBL" id="WTPX01000052">
    <property type="protein sequence ID" value="NNJ25863.1"/>
    <property type="molecule type" value="Genomic_DNA"/>
</dbReference>
<dbReference type="PROSITE" id="PS51387">
    <property type="entry name" value="FAD_PCMH"/>
    <property type="match status" value="1"/>
</dbReference>
<evidence type="ECO:0000256" key="6">
    <source>
        <dbReference type="ARBA" id="ARBA00015188"/>
    </source>
</evidence>
<protein>
    <recommendedName>
        <fullName evidence="6 19">UDP-N-acetylenolpyruvoylglucosamine reductase</fullName>
        <ecNumber evidence="5 19">1.3.1.98</ecNumber>
    </recommendedName>
    <alternativeName>
        <fullName evidence="17 19">UDP-N-acetylmuramate dehydrogenase</fullName>
    </alternativeName>
</protein>
<evidence type="ECO:0000256" key="2">
    <source>
        <dbReference type="ARBA" id="ARBA00003921"/>
    </source>
</evidence>
<comment type="catalytic activity">
    <reaction evidence="18 19">
        <text>UDP-N-acetyl-alpha-D-muramate + NADP(+) = UDP-N-acetyl-3-O-(1-carboxyvinyl)-alpha-D-glucosamine + NADPH + H(+)</text>
        <dbReference type="Rhea" id="RHEA:12248"/>
        <dbReference type="ChEBI" id="CHEBI:15378"/>
        <dbReference type="ChEBI" id="CHEBI:57783"/>
        <dbReference type="ChEBI" id="CHEBI:58349"/>
        <dbReference type="ChEBI" id="CHEBI:68483"/>
        <dbReference type="ChEBI" id="CHEBI:70757"/>
        <dbReference type="EC" id="1.3.1.98"/>
    </reaction>
</comment>
<dbReference type="GO" id="GO:0008762">
    <property type="term" value="F:UDP-N-acetylmuramate dehydrogenase activity"/>
    <property type="evidence" value="ECO:0007669"/>
    <property type="project" value="UniProtKB-EC"/>
</dbReference>
<name>A0ABX1VDI1_9PLAN</name>
<dbReference type="Gene3D" id="3.30.43.10">
    <property type="entry name" value="Uridine Diphospho-n-acetylenolpyruvylglucosamine Reductase, domain 2"/>
    <property type="match status" value="1"/>
</dbReference>
<evidence type="ECO:0000256" key="17">
    <source>
        <dbReference type="ARBA" id="ARBA00031026"/>
    </source>
</evidence>
<dbReference type="InterPro" id="IPR036635">
    <property type="entry name" value="MurB_C_sf"/>
</dbReference>
<dbReference type="RefSeq" id="WP_171186291.1">
    <property type="nucleotide sequence ID" value="NZ_WTPX01000052.1"/>
</dbReference>
<dbReference type="Pfam" id="PF01565">
    <property type="entry name" value="FAD_binding_4"/>
    <property type="match status" value="1"/>
</dbReference>
<comment type="function">
    <text evidence="2 19">Cell wall formation.</text>
</comment>
<evidence type="ECO:0000256" key="13">
    <source>
        <dbReference type="ARBA" id="ARBA00022984"/>
    </source>
</evidence>
<evidence type="ECO:0000256" key="11">
    <source>
        <dbReference type="ARBA" id="ARBA00022857"/>
    </source>
</evidence>
<dbReference type="InterPro" id="IPR011601">
    <property type="entry name" value="MurB_C"/>
</dbReference>
<evidence type="ECO:0000313" key="22">
    <source>
        <dbReference type="EMBL" id="NNJ25863.1"/>
    </source>
</evidence>
<dbReference type="Pfam" id="PF02873">
    <property type="entry name" value="MurB_C"/>
    <property type="match status" value="1"/>
</dbReference>
<keyword evidence="12 19" id="KW-0133">Cell shape</keyword>
<evidence type="ECO:0000256" key="16">
    <source>
        <dbReference type="ARBA" id="ARBA00023316"/>
    </source>
</evidence>
<dbReference type="Gene3D" id="3.30.465.10">
    <property type="match status" value="1"/>
</dbReference>
<dbReference type="InterPro" id="IPR006094">
    <property type="entry name" value="Oxid_FAD_bind_N"/>
</dbReference>
<dbReference type="PANTHER" id="PTHR21071:SF4">
    <property type="entry name" value="UDP-N-ACETYLENOLPYRUVOYLGLUCOSAMINE REDUCTASE"/>
    <property type="match status" value="1"/>
</dbReference>
<keyword evidence="9 19" id="KW-0285">Flavoprotein</keyword>
<gene>
    <name evidence="19 22" type="primary">murB</name>
    <name evidence="22" type="ORF">LzC2_19390</name>
</gene>
<evidence type="ECO:0000256" key="8">
    <source>
        <dbReference type="ARBA" id="ARBA00022618"/>
    </source>
</evidence>
<dbReference type="InterPro" id="IPR016169">
    <property type="entry name" value="FAD-bd_PCMH_sub2"/>
</dbReference>
<feature type="active site" evidence="19">
    <location>
        <position position="314"/>
    </location>
</feature>
<evidence type="ECO:0000256" key="15">
    <source>
        <dbReference type="ARBA" id="ARBA00023306"/>
    </source>
</evidence>
<evidence type="ECO:0000256" key="5">
    <source>
        <dbReference type="ARBA" id="ARBA00012518"/>
    </source>
</evidence>
<keyword evidence="10 19" id="KW-0274">FAD</keyword>
<comment type="similarity">
    <text evidence="19">Belongs to the MurB family.</text>
</comment>
<feature type="region of interest" description="Disordered" evidence="20">
    <location>
        <begin position="1"/>
        <end position="24"/>
    </location>
</feature>
<comment type="caution">
    <text evidence="22">The sequence shown here is derived from an EMBL/GenBank/DDBJ whole genome shotgun (WGS) entry which is preliminary data.</text>
</comment>
<dbReference type="SUPFAM" id="SSF56176">
    <property type="entry name" value="FAD-binding/transporter-associated domain-like"/>
    <property type="match status" value="1"/>
</dbReference>
<evidence type="ECO:0000256" key="4">
    <source>
        <dbReference type="ARBA" id="ARBA00004752"/>
    </source>
</evidence>
<evidence type="ECO:0000256" key="14">
    <source>
        <dbReference type="ARBA" id="ARBA00023002"/>
    </source>
</evidence>
<feature type="active site" description="Proton donor" evidence="19">
    <location>
        <position position="244"/>
    </location>
</feature>
<sequence>MNPPDVPAPDQNADGDAGDAPAEPFADVDLAGATVSTDEPLAPKTWLRVGGPAQHFAEPTDRNQLQALVKRCAETDTTCRLLGGGSNLLVRDEGVSGLVIRLPKEHWSELTIDAEAGTATVDCGAPLSHLVAETVKAGLAGLETLVGIPGTVGGALHGNSGGRHADVGSVCDSVEVMTRSGEIVTRTRDELSFGYRRSSLDELCLLRATFALKSADPDDLADRARKTWILKKSSQPLSHQSAGCVFMNPRGQSAGDLIERAGLKGTRVGGAEVSDRHGNFIVTGEGAQSADVLRLIDLCRDTVRQRTGVELETELRIW</sequence>
<dbReference type="InterPro" id="IPR003170">
    <property type="entry name" value="MurB"/>
</dbReference>
<evidence type="ECO:0000256" key="7">
    <source>
        <dbReference type="ARBA" id="ARBA00022490"/>
    </source>
</evidence>
<keyword evidence="23" id="KW-1185">Reference proteome</keyword>
<dbReference type="InterPro" id="IPR016166">
    <property type="entry name" value="FAD-bd_PCMH"/>
</dbReference>
<organism evidence="22 23">
    <name type="scientific">Alienimonas chondri</name>
    <dbReference type="NCBI Taxonomy" id="2681879"/>
    <lineage>
        <taxon>Bacteria</taxon>
        <taxon>Pseudomonadati</taxon>
        <taxon>Planctomycetota</taxon>
        <taxon>Planctomycetia</taxon>
        <taxon>Planctomycetales</taxon>
        <taxon>Planctomycetaceae</taxon>
        <taxon>Alienimonas</taxon>
    </lineage>
</organism>
<comment type="cofactor">
    <cofactor evidence="1 19">
        <name>FAD</name>
        <dbReference type="ChEBI" id="CHEBI:57692"/>
    </cofactor>
</comment>
<keyword evidence="16 19" id="KW-0961">Cell wall biogenesis/degradation</keyword>
<feature type="active site" evidence="19">
    <location>
        <position position="196"/>
    </location>
</feature>
<evidence type="ECO:0000256" key="12">
    <source>
        <dbReference type="ARBA" id="ARBA00022960"/>
    </source>
</evidence>
<evidence type="ECO:0000256" key="9">
    <source>
        <dbReference type="ARBA" id="ARBA00022630"/>
    </source>
</evidence>
<keyword evidence="11 19" id="KW-0521">NADP</keyword>
<dbReference type="Proteomes" id="UP000609651">
    <property type="component" value="Unassembled WGS sequence"/>
</dbReference>
<proteinExistence type="inferred from homology"/>
<evidence type="ECO:0000256" key="10">
    <source>
        <dbReference type="ARBA" id="ARBA00022827"/>
    </source>
</evidence>
<keyword evidence="13 19" id="KW-0573">Peptidoglycan synthesis</keyword>
<dbReference type="HAMAP" id="MF_00037">
    <property type="entry name" value="MurB"/>
    <property type="match status" value="1"/>
</dbReference>
<comment type="pathway">
    <text evidence="4 19">Cell wall biogenesis; peptidoglycan biosynthesis.</text>
</comment>